<comment type="caution">
    <text evidence="3">The sequence shown here is derived from an EMBL/GenBank/DDBJ whole genome shotgun (WGS) entry which is preliminary data.</text>
</comment>
<feature type="transmembrane region" description="Helical" evidence="2">
    <location>
        <begin position="384"/>
        <end position="410"/>
    </location>
</feature>
<reference evidence="3 4" key="1">
    <citation type="submission" date="2015-09" db="EMBL/GenBank/DDBJ databases">
        <title>Aphanizomenon flos-aquae WA102.</title>
        <authorList>
            <person name="Driscoll C."/>
        </authorList>
    </citation>
    <scope>NUCLEOTIDE SEQUENCE [LARGE SCALE GENOMIC DNA]</scope>
    <source>
        <strain evidence="3">WA102</strain>
    </source>
</reference>
<dbReference type="PATRIC" id="fig|1710896.3.peg.3012"/>
<dbReference type="Proteomes" id="UP000092093">
    <property type="component" value="Unassembled WGS sequence"/>
</dbReference>
<keyword evidence="2" id="KW-1133">Transmembrane helix</keyword>
<proteinExistence type="predicted"/>
<dbReference type="EMBL" id="LJOW01000084">
    <property type="protein sequence ID" value="OBQ42816.1"/>
    <property type="molecule type" value="Genomic_DNA"/>
</dbReference>
<accession>A0A1B7X0C7</accession>
<keyword evidence="2" id="KW-0812">Transmembrane</keyword>
<evidence type="ECO:0000256" key="1">
    <source>
        <dbReference type="SAM" id="MobiDB-lite"/>
    </source>
</evidence>
<gene>
    <name evidence="3" type="ORF">AN484_15715</name>
</gene>
<name>A0A1B7X0C7_APHFL</name>
<keyword evidence="2" id="KW-0472">Membrane</keyword>
<dbReference type="AlphaFoldDB" id="A0A1B7X0C7"/>
<evidence type="ECO:0000313" key="4">
    <source>
        <dbReference type="Proteomes" id="UP000092093"/>
    </source>
</evidence>
<sequence length="818" mass="91001">MNQHNLTIQKPLTLITNPAGVITAQAGKNLKLKVTVFNEGYKNVLVNVYIENIKYKDSTSGINLGRLPSPQKLGLNPGQSGEVEIEIDIPRELQLGLYEYLLIVDAPAPEHYPENRVEHTGTLLVKSFIQSSNITSDPTFSLEPYSSSSKPIPINVGEKLEIKVKVDNRSQRVDRFSLSCPDLNLIWADFPQDNCQIKYLKNSSGSKLLSIANSLELNPGEEGEIVLELTVPKTSMAGIHSPTIRLYSNNQPHLVLLDIFHIKVSDVYLLDIAMLTKVGKVKNLPGLFQLQFYNQGNTLRKLKLNVDSTDQEKLCTYILDSETISLLPGGSKNVNLKVQLPQSWWRRPFYGKLFNFIVEIEDSYDVPLINNRFPGALIWESRPWWHFLLLALLILGVIVTGAVLVWWLLFKPKPIPAIVQFYPESIFYKEINNDAVQLNWQITELNKLKNIKITGFSPDGTITSAPVVYDFQEGIPKQLQQLCTNEQQILNCQNVITDARKSGSYNFELTIFYQQGKEILSKSLKTNKIIVEPIPQPQITLLASTKPVYEENSVDNKILLNWEINHPEQIQNLTLIGKSSEGGIPSLLQRYDINTSSQLIQQYCQITSEKLICKNIPTATKPGNYIFELAVIPKYGKPEKIESKKTDLIKIKSPAPIISEFKIAGEDAKPTYVFPLVPGQEKSLAISWKVIGNKNTKIELLPAPGTVPQQGNIDYSLSSSSTKSTITLQAISESGEKVSRSTIIETVLSPILPLGNSKSGGLPVSPSLSPKLSDGNQSKKNPNLPSVKPSVIPPLINPVVNDPESNSLPPAELPPQAQ</sequence>
<protein>
    <submittedName>
        <fullName evidence="3">Uncharacterized protein</fullName>
    </submittedName>
</protein>
<organism evidence="3 4">
    <name type="scientific">Aphanizomenon flos-aquae WA102</name>
    <dbReference type="NCBI Taxonomy" id="1710896"/>
    <lineage>
        <taxon>Bacteria</taxon>
        <taxon>Bacillati</taxon>
        <taxon>Cyanobacteriota</taxon>
        <taxon>Cyanophyceae</taxon>
        <taxon>Nostocales</taxon>
        <taxon>Aphanizomenonaceae</taxon>
        <taxon>Aphanizomenon</taxon>
    </lineage>
</organism>
<feature type="compositionally biased region" description="Polar residues" evidence="1">
    <location>
        <begin position="774"/>
        <end position="784"/>
    </location>
</feature>
<feature type="compositionally biased region" description="Low complexity" evidence="1">
    <location>
        <begin position="757"/>
        <end position="773"/>
    </location>
</feature>
<feature type="region of interest" description="Disordered" evidence="1">
    <location>
        <begin position="755"/>
        <end position="818"/>
    </location>
</feature>
<evidence type="ECO:0000256" key="2">
    <source>
        <dbReference type="SAM" id="Phobius"/>
    </source>
</evidence>
<evidence type="ECO:0000313" key="3">
    <source>
        <dbReference type="EMBL" id="OBQ42816.1"/>
    </source>
</evidence>